<gene>
    <name evidence="1" type="ORF">EVAR_92180_1</name>
</gene>
<comment type="caution">
    <text evidence="1">The sequence shown here is derived from an EMBL/GenBank/DDBJ whole genome shotgun (WGS) entry which is preliminary data.</text>
</comment>
<sequence length="188" mass="21240">MAEHRENLALTPLPYVTVKLSFQCLVQTNASVPISIHGTTILKATVVTCPVLLKKQSSAQRHRWRATLERCPDLPYNGVNQTLKQQFARTCQPAYTRRLYIHIKYKNRSTFPFARVHAHPPVRYNNSSLYSLPGAAPRCFREIRSGGRKKQRQMSISLRNGPAPGLVGFARNDVGRFDMTFVSDSRAG</sequence>
<dbReference type="Proteomes" id="UP000299102">
    <property type="component" value="Unassembled WGS sequence"/>
</dbReference>
<evidence type="ECO:0000313" key="2">
    <source>
        <dbReference type="Proteomes" id="UP000299102"/>
    </source>
</evidence>
<reference evidence="1 2" key="1">
    <citation type="journal article" date="2019" name="Commun. Biol.">
        <title>The bagworm genome reveals a unique fibroin gene that provides high tensile strength.</title>
        <authorList>
            <person name="Kono N."/>
            <person name="Nakamura H."/>
            <person name="Ohtoshi R."/>
            <person name="Tomita M."/>
            <person name="Numata K."/>
            <person name="Arakawa K."/>
        </authorList>
    </citation>
    <scope>NUCLEOTIDE SEQUENCE [LARGE SCALE GENOMIC DNA]</scope>
</reference>
<accession>A0A4C2AA98</accession>
<name>A0A4C2AA98_EUMVA</name>
<protein>
    <submittedName>
        <fullName evidence="1">Uncharacterized protein</fullName>
    </submittedName>
</protein>
<proteinExistence type="predicted"/>
<evidence type="ECO:0000313" key="1">
    <source>
        <dbReference type="EMBL" id="GBP96293.1"/>
    </source>
</evidence>
<keyword evidence="2" id="KW-1185">Reference proteome</keyword>
<dbReference type="EMBL" id="BGZK01002765">
    <property type="protein sequence ID" value="GBP96293.1"/>
    <property type="molecule type" value="Genomic_DNA"/>
</dbReference>
<organism evidence="1 2">
    <name type="scientific">Eumeta variegata</name>
    <name type="common">Bagworm moth</name>
    <name type="synonym">Eumeta japonica</name>
    <dbReference type="NCBI Taxonomy" id="151549"/>
    <lineage>
        <taxon>Eukaryota</taxon>
        <taxon>Metazoa</taxon>
        <taxon>Ecdysozoa</taxon>
        <taxon>Arthropoda</taxon>
        <taxon>Hexapoda</taxon>
        <taxon>Insecta</taxon>
        <taxon>Pterygota</taxon>
        <taxon>Neoptera</taxon>
        <taxon>Endopterygota</taxon>
        <taxon>Lepidoptera</taxon>
        <taxon>Glossata</taxon>
        <taxon>Ditrysia</taxon>
        <taxon>Tineoidea</taxon>
        <taxon>Psychidae</taxon>
        <taxon>Oiketicinae</taxon>
        <taxon>Eumeta</taxon>
    </lineage>
</organism>
<dbReference type="AlphaFoldDB" id="A0A4C2AA98"/>